<evidence type="ECO:0000313" key="12">
    <source>
        <dbReference type="EMBL" id="TFC19678.1"/>
    </source>
</evidence>
<evidence type="ECO:0000259" key="11">
    <source>
        <dbReference type="Pfam" id="PF00266"/>
    </source>
</evidence>
<dbReference type="InterPro" id="IPR015421">
    <property type="entry name" value="PyrdxlP-dep_Trfase_major"/>
</dbReference>
<evidence type="ECO:0000256" key="7">
    <source>
        <dbReference type="ARBA" id="ARBA00023004"/>
    </source>
</evidence>
<protein>
    <recommendedName>
        <fullName evidence="3">cysteine desulfurase</fullName>
        <ecNumber evidence="3">2.8.1.7</ecNumber>
    </recommendedName>
</protein>
<dbReference type="Pfam" id="PF00266">
    <property type="entry name" value="Aminotran_5"/>
    <property type="match status" value="1"/>
</dbReference>
<keyword evidence="8" id="KW-0411">Iron-sulfur</keyword>
<proteinExistence type="inferred from homology"/>
<evidence type="ECO:0000256" key="9">
    <source>
        <dbReference type="ARBA" id="ARBA00050776"/>
    </source>
</evidence>
<evidence type="ECO:0000313" key="13">
    <source>
        <dbReference type="Proteomes" id="UP000297604"/>
    </source>
</evidence>
<keyword evidence="6" id="KW-0663">Pyridoxal phosphate</keyword>
<comment type="cofactor">
    <cofactor evidence="1 10">
        <name>pyridoxal 5'-phosphate</name>
        <dbReference type="ChEBI" id="CHEBI:597326"/>
    </cofactor>
</comment>
<dbReference type="EC" id="2.8.1.7" evidence="3"/>
<comment type="caution">
    <text evidence="12">The sequence shown here is derived from an EMBL/GenBank/DDBJ whole genome shotgun (WGS) entry which is preliminary data.</text>
</comment>
<dbReference type="PANTHER" id="PTHR11601:SF34">
    <property type="entry name" value="CYSTEINE DESULFURASE"/>
    <property type="match status" value="1"/>
</dbReference>
<keyword evidence="5" id="KW-0479">Metal-binding</keyword>
<comment type="similarity">
    <text evidence="2">Belongs to the class-V pyridoxal-phosphate-dependent aminotransferase family. NifS/IscS subfamily.</text>
</comment>
<dbReference type="Gene3D" id="3.90.1150.10">
    <property type="entry name" value="Aspartate Aminotransferase, domain 1"/>
    <property type="match status" value="1"/>
</dbReference>
<dbReference type="InterPro" id="IPR016454">
    <property type="entry name" value="Cysteine_dSase"/>
</dbReference>
<comment type="catalytic activity">
    <reaction evidence="9">
        <text>(sulfur carrier)-H + L-cysteine = (sulfur carrier)-SH + L-alanine</text>
        <dbReference type="Rhea" id="RHEA:43892"/>
        <dbReference type="Rhea" id="RHEA-COMP:14737"/>
        <dbReference type="Rhea" id="RHEA-COMP:14739"/>
        <dbReference type="ChEBI" id="CHEBI:29917"/>
        <dbReference type="ChEBI" id="CHEBI:35235"/>
        <dbReference type="ChEBI" id="CHEBI:57972"/>
        <dbReference type="ChEBI" id="CHEBI:64428"/>
        <dbReference type="EC" id="2.8.1.7"/>
    </reaction>
</comment>
<dbReference type="RefSeq" id="WP_134559476.1">
    <property type="nucleotide sequence ID" value="NZ_SOFS01000023.1"/>
</dbReference>
<dbReference type="Gene3D" id="1.10.260.50">
    <property type="match status" value="1"/>
</dbReference>
<keyword evidence="4" id="KW-0808">Transferase</keyword>
<dbReference type="Proteomes" id="UP000297604">
    <property type="component" value="Unassembled WGS sequence"/>
</dbReference>
<keyword evidence="7" id="KW-0408">Iron</keyword>
<dbReference type="InterPro" id="IPR000192">
    <property type="entry name" value="Aminotrans_V_dom"/>
</dbReference>
<evidence type="ECO:0000256" key="5">
    <source>
        <dbReference type="ARBA" id="ARBA00022723"/>
    </source>
</evidence>
<sequence>MIYLDNAATTPVRREVLEAIWPLLTTGFGNPSSHHRVGEAAAAALADARATVAAVLGCRPAEVLFTSGGTESDNLAIKGIALAAPRGRHLIISAVEHEAVLESCDYLHRLHGFDVTLLPVDAQGLVDPADLARALTPATTLVSVQYANNEVGTVQPIRDLSALARAQGVPFHTDAVQAAGWLPLSVADLGVDALSISGHKLGAPQGTGALFLRRRVPLEPVQHGGGQERGNRSGTENVAGAVALATALRLAETERASNAPRVAALRDTFIAEVLGAAPGARLTGHPLQRLPGTASFVFPGTSGEAVLLELEGHGIVCSSGSACAAGSDEPSPTLTAMGLPAEVAQTAVRFTLASSTTGAELSETARAAGLAVATIRGLGRR</sequence>
<dbReference type="PIRSF" id="PIRSF005572">
    <property type="entry name" value="NifS"/>
    <property type="match status" value="1"/>
</dbReference>
<evidence type="ECO:0000256" key="6">
    <source>
        <dbReference type="ARBA" id="ARBA00022898"/>
    </source>
</evidence>
<reference evidence="12 13" key="1">
    <citation type="submission" date="2019-03" db="EMBL/GenBank/DDBJ databases">
        <title>Genomics of glacier-inhabiting Cryobacterium strains.</title>
        <authorList>
            <person name="Liu Q."/>
            <person name="Xin Y.-H."/>
        </authorList>
    </citation>
    <scope>NUCLEOTIDE SEQUENCE [LARGE SCALE GENOMIC DNA]</scope>
    <source>
        <strain evidence="12 13">MDB1-5</strain>
    </source>
</reference>
<evidence type="ECO:0000256" key="8">
    <source>
        <dbReference type="ARBA" id="ARBA00023014"/>
    </source>
</evidence>
<organism evidence="12 13">
    <name type="scientific">Cryobacterium glucosi</name>
    <dbReference type="NCBI Taxonomy" id="1259175"/>
    <lineage>
        <taxon>Bacteria</taxon>
        <taxon>Bacillati</taxon>
        <taxon>Actinomycetota</taxon>
        <taxon>Actinomycetes</taxon>
        <taxon>Micrococcales</taxon>
        <taxon>Microbacteriaceae</taxon>
        <taxon>Cryobacterium</taxon>
    </lineage>
</organism>
<evidence type="ECO:0000256" key="3">
    <source>
        <dbReference type="ARBA" id="ARBA00012239"/>
    </source>
</evidence>
<keyword evidence="13" id="KW-1185">Reference proteome</keyword>
<dbReference type="SUPFAM" id="SSF53383">
    <property type="entry name" value="PLP-dependent transferases"/>
    <property type="match status" value="1"/>
</dbReference>
<dbReference type="InterPro" id="IPR020578">
    <property type="entry name" value="Aminotrans_V_PyrdxlP_BS"/>
</dbReference>
<dbReference type="InterPro" id="IPR015422">
    <property type="entry name" value="PyrdxlP-dep_Trfase_small"/>
</dbReference>
<evidence type="ECO:0000256" key="1">
    <source>
        <dbReference type="ARBA" id="ARBA00001933"/>
    </source>
</evidence>
<dbReference type="PROSITE" id="PS00595">
    <property type="entry name" value="AA_TRANSFER_CLASS_5"/>
    <property type="match status" value="1"/>
</dbReference>
<feature type="domain" description="Aminotransferase class V" evidence="11">
    <location>
        <begin position="2"/>
        <end position="361"/>
    </location>
</feature>
<name>A0ABY2IL64_9MICO</name>
<dbReference type="Gene3D" id="3.40.640.10">
    <property type="entry name" value="Type I PLP-dependent aspartate aminotransferase-like (Major domain)"/>
    <property type="match status" value="1"/>
</dbReference>
<dbReference type="EMBL" id="SOFS01000023">
    <property type="protein sequence ID" value="TFC19678.1"/>
    <property type="molecule type" value="Genomic_DNA"/>
</dbReference>
<dbReference type="PANTHER" id="PTHR11601">
    <property type="entry name" value="CYSTEINE DESULFURYLASE FAMILY MEMBER"/>
    <property type="match status" value="1"/>
</dbReference>
<dbReference type="InterPro" id="IPR015424">
    <property type="entry name" value="PyrdxlP-dep_Trfase"/>
</dbReference>
<evidence type="ECO:0000256" key="10">
    <source>
        <dbReference type="RuleBase" id="RU004504"/>
    </source>
</evidence>
<gene>
    <name evidence="12" type="ORF">E3O46_11765</name>
</gene>
<accession>A0ABY2IL64</accession>
<evidence type="ECO:0000256" key="4">
    <source>
        <dbReference type="ARBA" id="ARBA00022679"/>
    </source>
</evidence>
<evidence type="ECO:0000256" key="2">
    <source>
        <dbReference type="ARBA" id="ARBA00006490"/>
    </source>
</evidence>